<sequence length="310" mass="32818">MRRTTIITTTLALLMVWFTGSAAQAADEPHPVNYNFLENAAMYGAQPSAPGQNIWSCKPTEAHPRPVVLVHGTAGSAAGNWGTLSAVLANAGYCVFALTYGENPALTSSPVPVGGMNKMEDSAVELDAFVDKVLKATGTSKVDLVGHSQGTLMPAYYAKFLDGAAKIDHYVSLAPVWHGGGVSTLGQLMVAGAAYGFKAEDVLPIAQFGPEVISGSPFMNKIREGGAAVAGVRYTNIVTKYDEVVVPYTSGIEPGMKNVVLQDHCAKDYSDHLQIPSSPNAIRLVQNALDPAHAEPVECRRVLPVNGFVY</sequence>
<dbReference type="Pfam" id="PF01674">
    <property type="entry name" value="Lipase_2"/>
    <property type="match status" value="1"/>
</dbReference>
<reference evidence="2 3" key="1">
    <citation type="submission" date="2019-06" db="EMBL/GenBank/DDBJ databases">
        <title>Sequencing the genomes of 1000 actinobacteria strains.</title>
        <authorList>
            <person name="Klenk H.-P."/>
        </authorList>
    </citation>
    <scope>NUCLEOTIDE SEQUENCE [LARGE SCALE GENOMIC DNA]</scope>
    <source>
        <strain evidence="2 3">DSM 25218</strain>
    </source>
</reference>
<dbReference type="GO" id="GO:0016298">
    <property type="term" value="F:lipase activity"/>
    <property type="evidence" value="ECO:0007669"/>
    <property type="project" value="TreeGrafter"/>
</dbReference>
<dbReference type="PANTHER" id="PTHR32015:SF1">
    <property type="entry name" value="LIPASE"/>
    <property type="match status" value="1"/>
</dbReference>
<evidence type="ECO:0000313" key="3">
    <source>
        <dbReference type="Proteomes" id="UP000320209"/>
    </source>
</evidence>
<dbReference type="Proteomes" id="UP000320209">
    <property type="component" value="Unassembled WGS sequence"/>
</dbReference>
<dbReference type="GO" id="GO:0016042">
    <property type="term" value="P:lipid catabolic process"/>
    <property type="evidence" value="ECO:0007669"/>
    <property type="project" value="InterPro"/>
</dbReference>
<dbReference type="EMBL" id="VFOV01000001">
    <property type="protein sequence ID" value="TQL68982.1"/>
    <property type="molecule type" value="Genomic_DNA"/>
</dbReference>
<evidence type="ECO:0000256" key="1">
    <source>
        <dbReference type="SAM" id="SignalP"/>
    </source>
</evidence>
<feature type="chain" id="PRO_5021958282" evidence="1">
    <location>
        <begin position="26"/>
        <end position="310"/>
    </location>
</feature>
<dbReference type="SUPFAM" id="SSF53474">
    <property type="entry name" value="alpha/beta-Hydrolases"/>
    <property type="match status" value="1"/>
</dbReference>
<dbReference type="PANTHER" id="PTHR32015">
    <property type="entry name" value="FASTING INDUCED LIPASE"/>
    <property type="match status" value="1"/>
</dbReference>
<evidence type="ECO:0000313" key="2">
    <source>
        <dbReference type="EMBL" id="TQL68982.1"/>
    </source>
</evidence>
<keyword evidence="1" id="KW-0732">Signal</keyword>
<keyword evidence="3" id="KW-1185">Reference proteome</keyword>
<gene>
    <name evidence="2" type="ORF">FB381_2883</name>
</gene>
<accession>A0A543A8Q6</accession>
<organism evidence="2 3">
    <name type="scientific">Nocardioides albertanoniae</name>
    <dbReference type="NCBI Taxonomy" id="1175486"/>
    <lineage>
        <taxon>Bacteria</taxon>
        <taxon>Bacillati</taxon>
        <taxon>Actinomycetota</taxon>
        <taxon>Actinomycetes</taxon>
        <taxon>Propionibacteriales</taxon>
        <taxon>Nocardioidaceae</taxon>
        <taxon>Nocardioides</taxon>
    </lineage>
</organism>
<dbReference type="Gene3D" id="3.40.50.1820">
    <property type="entry name" value="alpha/beta hydrolase"/>
    <property type="match status" value="1"/>
</dbReference>
<protein>
    <submittedName>
        <fullName evidence="2">Lipase (Class 2)</fullName>
    </submittedName>
</protein>
<feature type="signal peptide" evidence="1">
    <location>
        <begin position="1"/>
        <end position="25"/>
    </location>
</feature>
<proteinExistence type="predicted"/>
<dbReference type="InterPro" id="IPR002918">
    <property type="entry name" value="Lipase_EstA/Esterase_EstB"/>
</dbReference>
<dbReference type="AlphaFoldDB" id="A0A543A8Q6"/>
<name>A0A543A8Q6_9ACTN</name>
<dbReference type="InterPro" id="IPR029058">
    <property type="entry name" value="AB_hydrolase_fold"/>
</dbReference>
<comment type="caution">
    <text evidence="2">The sequence shown here is derived from an EMBL/GenBank/DDBJ whole genome shotgun (WGS) entry which is preliminary data.</text>
</comment>
<dbReference type="RefSeq" id="WP_211352435.1">
    <property type="nucleotide sequence ID" value="NZ_VFOV01000001.1"/>
</dbReference>